<evidence type="ECO:0000256" key="5">
    <source>
        <dbReference type="ARBA" id="ARBA00023136"/>
    </source>
</evidence>
<keyword evidence="5 6" id="KW-0472">Membrane</keyword>
<evidence type="ECO:0000256" key="3">
    <source>
        <dbReference type="ARBA" id="ARBA00022692"/>
    </source>
</evidence>
<organism evidence="8 9">
    <name type="scientific">Sphingobium herbicidovorans (strain ATCC 700291 / DSM 11019 / CCUG 56400 / KCTC 2939 / LMG 18315 / NBRC 16415 / MH)</name>
    <name type="common">Sphingomonas herbicidovorans</name>
    <dbReference type="NCBI Taxonomy" id="1219045"/>
    <lineage>
        <taxon>Bacteria</taxon>
        <taxon>Pseudomonadati</taxon>
        <taxon>Pseudomonadota</taxon>
        <taxon>Alphaproteobacteria</taxon>
        <taxon>Sphingomonadales</taxon>
        <taxon>Sphingomonadaceae</taxon>
        <taxon>Sphingobium</taxon>
    </lineage>
</organism>
<dbReference type="GO" id="GO:0005886">
    <property type="term" value="C:plasma membrane"/>
    <property type="evidence" value="ECO:0007669"/>
    <property type="project" value="UniProtKB-SubCell"/>
</dbReference>
<dbReference type="PANTHER" id="PTHR35007">
    <property type="entry name" value="INTEGRAL MEMBRANE PROTEIN-RELATED"/>
    <property type="match status" value="1"/>
</dbReference>
<accession>A0A086PE29</accession>
<protein>
    <submittedName>
        <fullName evidence="8">Flp pilus assembly protein TadB</fullName>
    </submittedName>
</protein>
<dbReference type="eggNOG" id="COG4965">
    <property type="taxonomic scope" value="Bacteria"/>
</dbReference>
<proteinExistence type="predicted"/>
<feature type="transmembrane region" description="Helical" evidence="6">
    <location>
        <begin position="310"/>
        <end position="329"/>
    </location>
</feature>
<sequence>MGEQMDGNFILLLVLLTTFTGLVAMAFAGPSADKASKRRVALIRERHSGSTDALMEARMRKVISNRQPGSEMKMLVSLVPNPENLAKRIRMTGKKWTVSQYMTACSIVALTLCAVMFVRGFPPLLAIMVSLAAGLALPHMWVGRLIKKRVFQFTAKFPDALELLTRGLRSGLPITETLGVVASEVPGPVGEEFKLITERIKIGKTMDQALQETADRLGTPEFQFFVISLAIQRETGGNLAETLSNLATVLRQRAQMKLKIRAMSSESKASAYIIGALPFLVFGMICYINFQYMAPFFTSDPAGLFGMSTMQVIGLGGMCWMGIGVFIMAQMINFEI</sequence>
<dbReference type="PANTHER" id="PTHR35007:SF1">
    <property type="entry name" value="PILUS ASSEMBLY PROTEIN"/>
    <property type="match status" value="1"/>
</dbReference>
<evidence type="ECO:0000256" key="4">
    <source>
        <dbReference type="ARBA" id="ARBA00022989"/>
    </source>
</evidence>
<dbReference type="Pfam" id="PF00482">
    <property type="entry name" value="T2SSF"/>
    <property type="match status" value="1"/>
</dbReference>
<comment type="subcellular location">
    <subcellularLocation>
        <location evidence="1">Cell membrane</location>
        <topology evidence="1">Multi-pass membrane protein</topology>
    </subcellularLocation>
</comment>
<feature type="domain" description="Type II secretion system protein GspF" evidence="7">
    <location>
        <begin position="161"/>
        <end position="285"/>
    </location>
</feature>
<feature type="transmembrane region" description="Helical" evidence="6">
    <location>
        <begin position="98"/>
        <end position="118"/>
    </location>
</feature>
<dbReference type="AlphaFoldDB" id="A0A086PE29"/>
<dbReference type="InterPro" id="IPR018076">
    <property type="entry name" value="T2SS_GspF_dom"/>
</dbReference>
<keyword evidence="2" id="KW-1003">Cell membrane</keyword>
<dbReference type="PATRIC" id="fig|1219045.3.peg.511"/>
<dbReference type="STRING" id="76947.GCA_002080435_02444"/>
<evidence type="ECO:0000256" key="2">
    <source>
        <dbReference type="ARBA" id="ARBA00022475"/>
    </source>
</evidence>
<evidence type="ECO:0000313" key="8">
    <source>
        <dbReference type="EMBL" id="KFG91647.1"/>
    </source>
</evidence>
<dbReference type="EMBL" id="JFZA02000002">
    <property type="protein sequence ID" value="KFG91647.1"/>
    <property type="molecule type" value="Genomic_DNA"/>
</dbReference>
<evidence type="ECO:0000259" key="7">
    <source>
        <dbReference type="Pfam" id="PF00482"/>
    </source>
</evidence>
<keyword evidence="9" id="KW-1185">Reference proteome</keyword>
<gene>
    <name evidence="8" type="ORF">BV98_000503</name>
</gene>
<reference evidence="8" key="1">
    <citation type="submission" date="2014-08" db="EMBL/GenBank/DDBJ databases">
        <title>Draft genome sequences of Sphingobium herbicidovorans.</title>
        <authorList>
            <person name="Gan H.M."/>
            <person name="Gan H.Y."/>
            <person name="Savka M.A."/>
        </authorList>
    </citation>
    <scope>NUCLEOTIDE SEQUENCE [LARGE SCALE GENOMIC DNA]</scope>
    <source>
        <strain evidence="8">NBRC 16415</strain>
    </source>
</reference>
<name>A0A086PE29_SPHHM</name>
<dbReference type="InterPro" id="IPR042094">
    <property type="entry name" value="T2SS_GspF_sf"/>
</dbReference>
<feature type="transmembrane region" description="Helical" evidence="6">
    <location>
        <begin position="6"/>
        <end position="29"/>
    </location>
</feature>
<keyword evidence="3 6" id="KW-0812">Transmembrane</keyword>
<dbReference type="Gene3D" id="1.20.81.30">
    <property type="entry name" value="Type II secretion system (T2SS), domain F"/>
    <property type="match status" value="1"/>
</dbReference>
<evidence type="ECO:0000256" key="1">
    <source>
        <dbReference type="ARBA" id="ARBA00004651"/>
    </source>
</evidence>
<dbReference type="Proteomes" id="UP000024284">
    <property type="component" value="Unassembled WGS sequence"/>
</dbReference>
<keyword evidence="4 6" id="KW-1133">Transmembrane helix</keyword>
<evidence type="ECO:0000313" key="9">
    <source>
        <dbReference type="Proteomes" id="UP000024284"/>
    </source>
</evidence>
<feature type="transmembrane region" description="Helical" evidence="6">
    <location>
        <begin position="124"/>
        <end position="142"/>
    </location>
</feature>
<evidence type="ECO:0000256" key="6">
    <source>
        <dbReference type="SAM" id="Phobius"/>
    </source>
</evidence>
<comment type="caution">
    <text evidence="8">The sequence shown here is derived from an EMBL/GenBank/DDBJ whole genome shotgun (WGS) entry which is preliminary data.</text>
</comment>
<feature type="transmembrane region" description="Helical" evidence="6">
    <location>
        <begin position="269"/>
        <end position="290"/>
    </location>
</feature>